<dbReference type="InterPro" id="IPR016035">
    <property type="entry name" value="Acyl_Trfase/lysoPLipase"/>
</dbReference>
<feature type="active site" description="Nucleophile" evidence="4">
    <location>
        <position position="72"/>
    </location>
</feature>
<dbReference type="STRING" id="470826.SAMN04488027_10275"/>
<evidence type="ECO:0000256" key="3">
    <source>
        <dbReference type="ARBA" id="ARBA00023098"/>
    </source>
</evidence>
<keyword evidence="1 4" id="KW-0378">Hydrolase</keyword>
<dbReference type="EMBL" id="FNCW01000002">
    <property type="protein sequence ID" value="SDG46859.1"/>
    <property type="molecule type" value="Genomic_DNA"/>
</dbReference>
<evidence type="ECO:0000256" key="1">
    <source>
        <dbReference type="ARBA" id="ARBA00022801"/>
    </source>
</evidence>
<feature type="short sequence motif" description="GXSXG" evidence="4">
    <location>
        <begin position="70"/>
        <end position="74"/>
    </location>
</feature>
<proteinExistence type="predicted"/>
<feature type="active site" description="Proton acceptor" evidence="4">
    <location>
        <position position="215"/>
    </location>
</feature>
<dbReference type="Pfam" id="PF01734">
    <property type="entry name" value="Patatin"/>
    <property type="match status" value="1"/>
</dbReference>
<feature type="short sequence motif" description="GXGXXG" evidence="4">
    <location>
        <begin position="43"/>
        <end position="48"/>
    </location>
</feature>
<dbReference type="AlphaFoldDB" id="A0A1G7UIG9"/>
<protein>
    <submittedName>
        <fullName evidence="6">NTE family protein</fullName>
    </submittedName>
</protein>
<dbReference type="Proteomes" id="UP000199296">
    <property type="component" value="Unassembled WGS sequence"/>
</dbReference>
<name>A0A1G7UIG9_9FLAO</name>
<keyword evidence="2 4" id="KW-0442">Lipid degradation</keyword>
<dbReference type="RefSeq" id="WP_093364909.1">
    <property type="nucleotide sequence ID" value="NZ_FNCW01000002.1"/>
</dbReference>
<evidence type="ECO:0000259" key="5">
    <source>
        <dbReference type="PROSITE" id="PS51635"/>
    </source>
</evidence>
<evidence type="ECO:0000256" key="2">
    <source>
        <dbReference type="ARBA" id="ARBA00022963"/>
    </source>
</evidence>
<dbReference type="InterPro" id="IPR043864">
    <property type="entry name" value="Omp85-like_dom"/>
</dbReference>
<dbReference type="PROSITE" id="PS51635">
    <property type="entry name" value="PNPLA"/>
    <property type="match status" value="1"/>
</dbReference>
<accession>A0A1G7UIG9</accession>
<dbReference type="Gene3D" id="2.40.160.50">
    <property type="entry name" value="membrane protein fhac: a member of the omp85/tpsb transporter family"/>
    <property type="match status" value="1"/>
</dbReference>
<organism evidence="6 7">
    <name type="scientific">Psychroflexus sediminis</name>
    <dbReference type="NCBI Taxonomy" id="470826"/>
    <lineage>
        <taxon>Bacteria</taxon>
        <taxon>Pseudomonadati</taxon>
        <taxon>Bacteroidota</taxon>
        <taxon>Flavobacteriia</taxon>
        <taxon>Flavobacteriales</taxon>
        <taxon>Flavobacteriaceae</taxon>
        <taxon>Psychroflexus</taxon>
    </lineage>
</organism>
<dbReference type="Gene3D" id="3.40.1090.10">
    <property type="entry name" value="Cytosolic phospholipase A2 catalytic domain"/>
    <property type="match status" value="2"/>
</dbReference>
<dbReference type="PANTHER" id="PTHR14226:SF76">
    <property type="entry name" value="NTE FAMILY PROTEIN RSSA"/>
    <property type="match status" value="1"/>
</dbReference>
<feature type="short sequence motif" description="DGA/G" evidence="4">
    <location>
        <begin position="215"/>
        <end position="217"/>
    </location>
</feature>
<dbReference type="CDD" id="cd07205">
    <property type="entry name" value="Pat_PNPLA6_PNPLA7_NTE1_like"/>
    <property type="match status" value="1"/>
</dbReference>
<dbReference type="Pfam" id="PF19143">
    <property type="entry name" value="Omp85_2"/>
    <property type="match status" value="1"/>
</dbReference>
<dbReference type="InterPro" id="IPR002641">
    <property type="entry name" value="PNPLA_dom"/>
</dbReference>
<evidence type="ECO:0000313" key="6">
    <source>
        <dbReference type="EMBL" id="SDG46859.1"/>
    </source>
</evidence>
<keyword evidence="3 4" id="KW-0443">Lipid metabolism</keyword>
<dbReference type="OrthoDB" id="9770965at2"/>
<dbReference type="GO" id="GO:0016787">
    <property type="term" value="F:hydrolase activity"/>
    <property type="evidence" value="ECO:0007669"/>
    <property type="project" value="UniProtKB-UniRule"/>
</dbReference>
<feature type="domain" description="PNPLA" evidence="5">
    <location>
        <begin position="39"/>
        <end position="228"/>
    </location>
</feature>
<keyword evidence="7" id="KW-1185">Reference proteome</keyword>
<reference evidence="6 7" key="1">
    <citation type="submission" date="2016-10" db="EMBL/GenBank/DDBJ databases">
        <authorList>
            <person name="de Groot N.N."/>
        </authorList>
    </citation>
    <scope>NUCLEOTIDE SEQUENCE [LARGE SCALE GENOMIC DNA]</scope>
    <source>
        <strain evidence="6 7">DSM 19803</strain>
    </source>
</reference>
<dbReference type="InterPro" id="IPR050301">
    <property type="entry name" value="NTE"/>
</dbReference>
<dbReference type="SUPFAM" id="SSF52151">
    <property type="entry name" value="FabD/lysophospholipase-like"/>
    <property type="match status" value="1"/>
</dbReference>
<dbReference type="PANTHER" id="PTHR14226">
    <property type="entry name" value="NEUROPATHY TARGET ESTERASE/SWISS CHEESE D.MELANOGASTER"/>
    <property type="match status" value="1"/>
</dbReference>
<sequence>MKLNFLFLLLFPVLVWSQNLDLNQLDSLQKSGKDIKVGLALSGGGAKGLAHVGVLKIIEEAGVRIDYIGGTSMGAIVGGLYASGYTTHQLDSIFKTTDFGILIQDDLPRSSKSFNIRKDSERYVLKLPFDNFQIKFPSGVSKGQNIYNLYAQLLSHVKVKDFSQLSIPFFCVATNVETGEEVIIEQGNLATALSASGAIPTLFSPVYIDGMMLTDGGVLNNFPVDEVRAKGMDIIIAVNVQDDLRDRKDLGSGLEILSQVNNFRTIKSAKEKSLKTDVYIKPDIKDFSVLSFDQGAQIIENGEIAARAKIESLKKITEVQKGTFTRQAISVPEYVNIGNINIIGNENFPRNYITGKLKVESFEKTSFNQLNAGLNNLSATGSFEKINYTLSENGSYQDLTLRMFESEQNTQLKFGVHYDQLYKTSFLANLTQKSLFFVNDVASLDLIIGDNLRYNLSYYIDKGRYWSIGFTSRFNQFEEDVNFEFIQQNVGSQNMLNLNQVRLENNDFTNQIYAETFLTKDFKFGLGAEYKFLEATTETFIEDPEVNEAETIIEKDNLFSTFGYLRIDTLDDKFYPSSGFLFSGQLNIYFPLFDDYSEFAIAKGEIGYAQPLFKNVSGYIGSELGFRTGNENLAALNFFLGGFGNQTINNFRHFLGYDFFTLSADSYIKGIVQIDYNFYKRNHLLFTANYANVEDDLLSTGNWLTTPSFSGYSIGLGSQTIIGPIDLKYSYSPETKENTWFVSLGFWF</sequence>
<evidence type="ECO:0000256" key="4">
    <source>
        <dbReference type="PROSITE-ProRule" id="PRU01161"/>
    </source>
</evidence>
<gene>
    <name evidence="6" type="ORF">SAMN04488027_10275</name>
</gene>
<dbReference type="GO" id="GO:0016042">
    <property type="term" value="P:lipid catabolic process"/>
    <property type="evidence" value="ECO:0007669"/>
    <property type="project" value="UniProtKB-UniRule"/>
</dbReference>
<evidence type="ECO:0000313" key="7">
    <source>
        <dbReference type="Proteomes" id="UP000199296"/>
    </source>
</evidence>